<dbReference type="CDD" id="cd00198">
    <property type="entry name" value="vWFA"/>
    <property type="match status" value="1"/>
</dbReference>
<dbReference type="NCBIfam" id="NF010238">
    <property type="entry name" value="PRK13685.1"/>
    <property type="match status" value="1"/>
</dbReference>
<evidence type="ECO:0000259" key="6">
    <source>
        <dbReference type="PROSITE" id="PS50234"/>
    </source>
</evidence>
<reference evidence="8" key="1">
    <citation type="submission" date="2016-06" db="EMBL/GenBank/DDBJ databases">
        <authorList>
            <person name="Sutton G."/>
            <person name="Brinkac L."/>
            <person name="Sanka R."/>
            <person name="Adams M."/>
            <person name="Lau E."/>
            <person name="Sam S."/>
            <person name="Sreng N."/>
            <person name="Him V."/>
            <person name="Kerleguer A."/>
            <person name="Cheng S."/>
        </authorList>
    </citation>
    <scope>NUCLEOTIDE SEQUENCE [LARGE SCALE GENOMIC DNA]</scope>
    <source>
        <strain evidence="8">E861</strain>
    </source>
</reference>
<feature type="transmembrane region" description="Helical" evidence="5">
    <location>
        <begin position="67"/>
        <end position="85"/>
    </location>
</feature>
<dbReference type="Gene3D" id="3.40.50.410">
    <property type="entry name" value="von Willebrand factor, type A domain"/>
    <property type="match status" value="1"/>
</dbReference>
<keyword evidence="2 5" id="KW-0812">Transmembrane</keyword>
<dbReference type="EMBL" id="LZKJ01000098">
    <property type="protein sequence ID" value="OBI46742.1"/>
    <property type="molecule type" value="Genomic_DNA"/>
</dbReference>
<dbReference type="SUPFAM" id="SSF53300">
    <property type="entry name" value="vWA-like"/>
    <property type="match status" value="1"/>
</dbReference>
<comment type="subcellular location">
    <subcellularLocation>
        <location evidence="5">Cell membrane</location>
        <topology evidence="5">Multi-pass membrane protein</topology>
    </subcellularLocation>
</comment>
<comment type="caution">
    <text evidence="7">The sequence shown here is derived from an EMBL/GenBank/DDBJ whole genome shotgun (WGS) entry which is preliminary data.</text>
</comment>
<dbReference type="GO" id="GO:0005886">
    <property type="term" value="C:plasma membrane"/>
    <property type="evidence" value="ECO:0007669"/>
    <property type="project" value="UniProtKB-SubCell"/>
</dbReference>
<dbReference type="HAMAP" id="MF_01340">
    <property type="entry name" value="UPF0353"/>
    <property type="match status" value="1"/>
</dbReference>
<dbReference type="RefSeq" id="WP_065014490.1">
    <property type="nucleotide sequence ID" value="NZ_LZKJ01000098.1"/>
</dbReference>
<accession>A0A1A2ZBA2</accession>
<evidence type="ECO:0000313" key="8">
    <source>
        <dbReference type="Proteomes" id="UP000093592"/>
    </source>
</evidence>
<evidence type="ECO:0000256" key="5">
    <source>
        <dbReference type="HAMAP-Rule" id="MF_01340"/>
    </source>
</evidence>
<dbReference type="OrthoDB" id="8882959at2"/>
<dbReference type="InterPro" id="IPR002035">
    <property type="entry name" value="VWF_A"/>
</dbReference>
<keyword evidence="3 5" id="KW-1133">Transmembrane helix</keyword>
<name>A0A1A2ZBA2_9MYCO</name>
<sequence length="335" mass="35863">MSLPLLGPMTLTGFAHAWWFLFLLVVLGIVALYIIAQVARQRRMLRFANMELLESVAPKQPTRWRHLAAILLTISLVLLTIAMAGPTHDVRIPRNRAVVMLVIDVSQSMRATDVDPNRMVAAQVAAKEFAGELTPGINLGLIAYAGTATVLVQPTTNREATKAALDKLQFADRTATGEGIFTALQAIATVGAVIGGGDTPPPGRIVLFSDGKETVPTNPDNPKGAFTAARTAKDQGVPISTISFGTPYGFVDINGQRQPVPVDDTTMKKVAELSGGNNYSASNLQQLKEVYATLQQQIGYETIRGDASVGWLRLGSLILALAALAALLINRRLPT</sequence>
<evidence type="ECO:0000256" key="2">
    <source>
        <dbReference type="ARBA" id="ARBA00022692"/>
    </source>
</evidence>
<protein>
    <recommendedName>
        <fullName evidence="5">UPF0353 protein A5707_20955</fullName>
    </recommendedName>
</protein>
<dbReference type="InterPro" id="IPR022933">
    <property type="entry name" value="UPF0353"/>
</dbReference>
<dbReference type="PANTHER" id="PTHR22550:SF5">
    <property type="entry name" value="LEUCINE ZIPPER PROTEIN 4"/>
    <property type="match status" value="1"/>
</dbReference>
<dbReference type="PROSITE" id="PS50234">
    <property type="entry name" value="VWFA"/>
    <property type="match status" value="1"/>
</dbReference>
<dbReference type="Pfam" id="PF07584">
    <property type="entry name" value="BatA"/>
    <property type="match status" value="1"/>
</dbReference>
<dbReference type="InterPro" id="IPR050768">
    <property type="entry name" value="UPF0353/GerABKA_families"/>
</dbReference>
<dbReference type="Pfam" id="PF13519">
    <property type="entry name" value="VWA_2"/>
    <property type="match status" value="1"/>
</dbReference>
<keyword evidence="1 5" id="KW-1003">Cell membrane</keyword>
<evidence type="ECO:0000256" key="1">
    <source>
        <dbReference type="ARBA" id="ARBA00022475"/>
    </source>
</evidence>
<dbReference type="InterPro" id="IPR036465">
    <property type="entry name" value="vWFA_dom_sf"/>
</dbReference>
<evidence type="ECO:0000313" key="7">
    <source>
        <dbReference type="EMBL" id="OBI46742.1"/>
    </source>
</evidence>
<dbReference type="Proteomes" id="UP000093592">
    <property type="component" value="Unassembled WGS sequence"/>
</dbReference>
<keyword evidence="4 5" id="KW-0472">Membrane</keyword>
<evidence type="ECO:0000256" key="4">
    <source>
        <dbReference type="ARBA" id="ARBA00023136"/>
    </source>
</evidence>
<feature type="domain" description="VWFA" evidence="6">
    <location>
        <begin position="98"/>
        <end position="294"/>
    </location>
</feature>
<proteinExistence type="inferred from homology"/>
<dbReference type="AlphaFoldDB" id="A0A1A2ZBA2"/>
<feature type="transmembrane region" description="Helical" evidence="5">
    <location>
        <begin position="310"/>
        <end position="329"/>
    </location>
</feature>
<dbReference type="SMART" id="SM00327">
    <property type="entry name" value="VWA"/>
    <property type="match status" value="1"/>
</dbReference>
<dbReference type="InterPro" id="IPR024163">
    <property type="entry name" value="Aerotolerance_reg_N"/>
</dbReference>
<evidence type="ECO:0000256" key="3">
    <source>
        <dbReference type="ARBA" id="ARBA00022989"/>
    </source>
</evidence>
<comment type="similarity">
    <text evidence="5">Belongs to the UPF0353 family.</text>
</comment>
<organism evidence="7 8">
    <name type="scientific">Mycobacterium kyorinense</name>
    <dbReference type="NCBI Taxonomy" id="487514"/>
    <lineage>
        <taxon>Bacteria</taxon>
        <taxon>Bacillati</taxon>
        <taxon>Actinomycetota</taxon>
        <taxon>Actinomycetes</taxon>
        <taxon>Mycobacteriales</taxon>
        <taxon>Mycobacteriaceae</taxon>
        <taxon>Mycobacterium</taxon>
    </lineage>
</organism>
<feature type="transmembrane region" description="Helical" evidence="5">
    <location>
        <begin position="16"/>
        <end position="36"/>
    </location>
</feature>
<dbReference type="PANTHER" id="PTHR22550">
    <property type="entry name" value="SPORE GERMINATION PROTEIN"/>
    <property type="match status" value="1"/>
</dbReference>
<gene>
    <name evidence="7" type="ORF">A5707_20955</name>
</gene>